<feature type="non-terminal residue" evidence="1">
    <location>
        <position position="1"/>
    </location>
</feature>
<keyword evidence="2" id="KW-1185">Reference proteome</keyword>
<name>A0A9Q3IFQ0_9BASI</name>
<organism evidence="1 2">
    <name type="scientific">Austropuccinia psidii MF-1</name>
    <dbReference type="NCBI Taxonomy" id="1389203"/>
    <lineage>
        <taxon>Eukaryota</taxon>
        <taxon>Fungi</taxon>
        <taxon>Dikarya</taxon>
        <taxon>Basidiomycota</taxon>
        <taxon>Pucciniomycotina</taxon>
        <taxon>Pucciniomycetes</taxon>
        <taxon>Pucciniales</taxon>
        <taxon>Sphaerophragmiaceae</taxon>
        <taxon>Austropuccinia</taxon>
    </lineage>
</organism>
<reference evidence="1" key="1">
    <citation type="submission" date="2021-03" db="EMBL/GenBank/DDBJ databases">
        <title>Draft genome sequence of rust myrtle Austropuccinia psidii MF-1, a brazilian biotype.</title>
        <authorList>
            <person name="Quecine M.C."/>
            <person name="Pachon D.M.R."/>
            <person name="Bonatelli M.L."/>
            <person name="Correr F.H."/>
            <person name="Franceschini L.M."/>
            <person name="Leite T.F."/>
            <person name="Margarido G.R.A."/>
            <person name="Almeida C.A."/>
            <person name="Ferrarezi J.A."/>
            <person name="Labate C.A."/>
        </authorList>
    </citation>
    <scope>NUCLEOTIDE SEQUENCE</scope>
    <source>
        <strain evidence="1">MF-1</strain>
    </source>
</reference>
<accession>A0A9Q3IFQ0</accession>
<protein>
    <submittedName>
        <fullName evidence="1">Uncharacterized protein</fullName>
    </submittedName>
</protein>
<dbReference type="EMBL" id="AVOT02043399">
    <property type="protein sequence ID" value="MBW0538842.1"/>
    <property type="molecule type" value="Genomic_DNA"/>
</dbReference>
<comment type="caution">
    <text evidence="1">The sequence shown here is derived from an EMBL/GenBank/DDBJ whole genome shotgun (WGS) entry which is preliminary data.</text>
</comment>
<proteinExistence type="predicted"/>
<feature type="non-terminal residue" evidence="1">
    <location>
        <position position="83"/>
    </location>
</feature>
<sequence length="83" mass="9680">GVFHSNYFYCSFVLRERFNRLWAVATRKAYTMSDKKFDIDDLRAALSVSDSGAILKRQVEIDRLGEGITPRLTSDGLTFHRWY</sequence>
<gene>
    <name evidence="1" type="ORF">O181_078557</name>
</gene>
<evidence type="ECO:0000313" key="2">
    <source>
        <dbReference type="Proteomes" id="UP000765509"/>
    </source>
</evidence>
<dbReference type="Proteomes" id="UP000765509">
    <property type="component" value="Unassembled WGS sequence"/>
</dbReference>
<dbReference type="AlphaFoldDB" id="A0A9Q3IFQ0"/>
<evidence type="ECO:0000313" key="1">
    <source>
        <dbReference type="EMBL" id="MBW0538842.1"/>
    </source>
</evidence>